<feature type="compositionally biased region" description="Basic and acidic residues" evidence="7">
    <location>
        <begin position="59"/>
        <end position="70"/>
    </location>
</feature>
<evidence type="ECO:0000313" key="9">
    <source>
        <dbReference type="EMBL" id="OXA64137.1"/>
    </source>
</evidence>
<comment type="subcellular location">
    <subcellularLocation>
        <location evidence="1">Cytoplasm</location>
        <location evidence="1">Cytosol</location>
    </subcellularLocation>
</comment>
<evidence type="ECO:0000256" key="4">
    <source>
        <dbReference type="ARBA" id="ARBA00044144"/>
    </source>
</evidence>
<keyword evidence="3" id="KW-0963">Cytoplasm</keyword>
<dbReference type="OrthoDB" id="424572at2759"/>
<accession>A0A226F3V3</accession>
<feature type="domain" description="W2" evidence="8">
    <location>
        <begin position="487"/>
        <end position="660"/>
    </location>
</feature>
<name>A0A226F3V3_FOLCA</name>
<dbReference type="SUPFAM" id="SSF53448">
    <property type="entry name" value="Nucleotide-diphospho-sugar transferases"/>
    <property type="match status" value="1"/>
</dbReference>
<feature type="compositionally biased region" description="Acidic residues" evidence="7">
    <location>
        <begin position="46"/>
        <end position="58"/>
    </location>
</feature>
<dbReference type="Gene3D" id="2.160.10.10">
    <property type="entry name" value="Hexapeptide repeat proteins"/>
    <property type="match status" value="1"/>
</dbReference>
<keyword evidence="9" id="KW-0396">Initiation factor</keyword>
<evidence type="ECO:0000259" key="8">
    <source>
        <dbReference type="PROSITE" id="PS51363"/>
    </source>
</evidence>
<reference evidence="9 10" key="1">
    <citation type="submission" date="2015-12" db="EMBL/GenBank/DDBJ databases">
        <title>The genome of Folsomia candida.</title>
        <authorList>
            <person name="Faddeeva A."/>
            <person name="Derks M.F."/>
            <person name="Anvar Y."/>
            <person name="Smit S."/>
            <person name="Van Straalen N."/>
            <person name="Roelofs D."/>
        </authorList>
    </citation>
    <scope>NUCLEOTIDE SEQUENCE [LARGE SCALE GENOMIC DNA]</scope>
    <source>
        <strain evidence="9 10">VU population</strain>
        <tissue evidence="9">Whole body</tissue>
    </source>
</reference>
<dbReference type="GO" id="GO:0003743">
    <property type="term" value="F:translation initiation factor activity"/>
    <property type="evidence" value="ECO:0007669"/>
    <property type="project" value="UniProtKB-KW"/>
</dbReference>
<dbReference type="SMART" id="SM00515">
    <property type="entry name" value="eIF5C"/>
    <property type="match status" value="1"/>
</dbReference>
<dbReference type="Pfam" id="PF02020">
    <property type="entry name" value="W2"/>
    <property type="match status" value="1"/>
</dbReference>
<evidence type="ECO:0000256" key="2">
    <source>
        <dbReference type="ARBA" id="ARBA00007878"/>
    </source>
</evidence>
<dbReference type="AlphaFoldDB" id="A0A226F3V3"/>
<dbReference type="GO" id="GO:0005085">
    <property type="term" value="F:guanyl-nucleotide exchange factor activity"/>
    <property type="evidence" value="ECO:0007669"/>
    <property type="project" value="InterPro"/>
</dbReference>
<organism evidence="9 10">
    <name type="scientific">Folsomia candida</name>
    <name type="common">Springtail</name>
    <dbReference type="NCBI Taxonomy" id="158441"/>
    <lineage>
        <taxon>Eukaryota</taxon>
        <taxon>Metazoa</taxon>
        <taxon>Ecdysozoa</taxon>
        <taxon>Arthropoda</taxon>
        <taxon>Hexapoda</taxon>
        <taxon>Collembola</taxon>
        <taxon>Entomobryomorpha</taxon>
        <taxon>Isotomoidea</taxon>
        <taxon>Isotomidae</taxon>
        <taxon>Proisotominae</taxon>
        <taxon>Folsomia</taxon>
    </lineage>
</organism>
<comment type="subunit">
    <text evidence="6">Component of the translation initiation factor 2B (eIF2B) complex which is a heterodecamer of two sets of five different subunits: alpha, beta, gamma, delta and epsilon. Subunits alpha, beta and delta comprise a regulatory subcomplex and subunits epsilon and gamma comprise a catalytic subcomplex. Within the complex, the hexameric regulatory complex resides at the center, with the two heterodimeric catalytic subcomplexes bound on opposite sides.</text>
</comment>
<evidence type="ECO:0000256" key="1">
    <source>
        <dbReference type="ARBA" id="ARBA00004514"/>
    </source>
</evidence>
<dbReference type="InterPro" id="IPR044123">
    <property type="entry name" value="W2_eIF2B_epsilon"/>
</dbReference>
<dbReference type="OMA" id="FVICRSH"/>
<evidence type="ECO:0000313" key="10">
    <source>
        <dbReference type="Proteomes" id="UP000198287"/>
    </source>
</evidence>
<keyword evidence="10" id="KW-1185">Reference proteome</keyword>
<feature type="region of interest" description="Disordered" evidence="7">
    <location>
        <begin position="39"/>
        <end position="76"/>
    </location>
</feature>
<proteinExistence type="inferred from homology"/>
<dbReference type="InterPro" id="IPR051956">
    <property type="entry name" value="eIF2B_epsilon"/>
</dbReference>
<dbReference type="PANTHER" id="PTHR45887">
    <property type="entry name" value="TRANSLATION INITIATION FACTOR EIF-2B SUBUNIT EPSILON"/>
    <property type="match status" value="1"/>
</dbReference>
<dbReference type="Gene3D" id="1.25.40.180">
    <property type="match status" value="1"/>
</dbReference>
<dbReference type="SUPFAM" id="SSF48371">
    <property type="entry name" value="ARM repeat"/>
    <property type="match status" value="1"/>
</dbReference>
<dbReference type="EMBL" id="LNIX01000001">
    <property type="protein sequence ID" value="OXA64137.1"/>
    <property type="molecule type" value="Genomic_DNA"/>
</dbReference>
<evidence type="ECO:0000256" key="3">
    <source>
        <dbReference type="ARBA" id="ARBA00022490"/>
    </source>
</evidence>
<dbReference type="PANTHER" id="PTHR45887:SF1">
    <property type="entry name" value="TRANSLATION INITIATION FACTOR EIF-2B SUBUNIT EPSILON"/>
    <property type="match status" value="1"/>
</dbReference>
<dbReference type="PROSITE" id="PS51363">
    <property type="entry name" value="W2"/>
    <property type="match status" value="1"/>
</dbReference>
<evidence type="ECO:0000256" key="6">
    <source>
        <dbReference type="ARBA" id="ARBA00046432"/>
    </source>
</evidence>
<dbReference type="InterPro" id="IPR003307">
    <property type="entry name" value="W2_domain"/>
</dbReference>
<comment type="caution">
    <text evidence="9">The sequence shown here is derived from an EMBL/GenBank/DDBJ whole genome shotgun (WGS) entry which is preliminary data.</text>
</comment>
<dbReference type="STRING" id="158441.A0A226F3V3"/>
<dbReference type="InterPro" id="IPR056764">
    <property type="entry name" value="LbH_EIF2B3/5"/>
</dbReference>
<dbReference type="InterPro" id="IPR016024">
    <property type="entry name" value="ARM-type_fold"/>
</dbReference>
<dbReference type="CDD" id="cd11558">
    <property type="entry name" value="W2_eIF2B_epsilon"/>
    <property type="match status" value="1"/>
</dbReference>
<dbReference type="InterPro" id="IPR029044">
    <property type="entry name" value="Nucleotide-diphossugar_trans"/>
</dbReference>
<gene>
    <name evidence="9" type="ORF">Fcan01_01901</name>
</gene>
<dbReference type="Gene3D" id="3.90.550.10">
    <property type="entry name" value="Spore Coat Polysaccharide Biosynthesis Protein SpsA, Chain A"/>
    <property type="match status" value="1"/>
</dbReference>
<protein>
    <recommendedName>
        <fullName evidence="4">Translation initiation factor eIF2B subunit epsilon</fullName>
    </recommendedName>
    <alternativeName>
        <fullName evidence="5">eIF2B GDP-GTP exchange factor subunit epsilon</fullName>
    </alternativeName>
</protein>
<dbReference type="GO" id="GO:0031369">
    <property type="term" value="F:translation initiation factor binding"/>
    <property type="evidence" value="ECO:0007669"/>
    <property type="project" value="InterPro"/>
</dbReference>
<dbReference type="Proteomes" id="UP000198287">
    <property type="component" value="Unassembled WGS sequence"/>
</dbReference>
<evidence type="ECO:0000256" key="7">
    <source>
        <dbReference type="SAM" id="MobiDB-lite"/>
    </source>
</evidence>
<dbReference type="GO" id="GO:0005851">
    <property type="term" value="C:eukaryotic translation initiation factor 2B complex"/>
    <property type="evidence" value="ECO:0007669"/>
    <property type="project" value="TreeGrafter"/>
</dbReference>
<dbReference type="Pfam" id="PF25084">
    <property type="entry name" value="LbH_EIF2B"/>
    <property type="match status" value="1"/>
</dbReference>
<sequence>MAPKVHILREEKEDIFQAVLLADNFGYSIFGPQWAEKRYPNRNIFGDDDDDDDDDSEYGDDKQKGEKDITQEEPEIDPNLSQECLIPLGNRKLLDYSLEALTVSGVQDIFIYCSSGVKGGTAIKDHIRNSKWSDLNVKISVISSEDCDSLGDALRDLDAKGMIRNDFILMAAGVLTNIALKPLLEDHRKIMKLDKGAVMTLIHRKMPVGHRSRSVRDNQSILLDHNTGKVLAYSNKIQDKGMKIPTENLKREMEVILNTVDTGIAVCSSSVLPLFTDNFDFVSIQDFIKNILMNEEVMGNTIYLRQMKTGYANRIVDFDSFMGVSLDVLERWSYPLVPDMPFGSNPGDPVYHMGANFVYKVANVIASRDAIIGPVAVVGCETTVGKCVTIQNSSIGRRCFVGQNSVITNAQIGDGVTIEDGCKIDRCVILDGACITLDRNMPPNSLIVGDRTFQIQNNPTEDDESDEDDDDYAANGKDNMMYGGHQEADFTRFSEEVMESLHRGFTDNVALDNLFVEIQGSRTANFMYFDHATVAVIKGILGLAPRLYSDFLESSLVIQWNKTKVIVVKYTELLKLYVKNLAGQESLLKTIEEYANDCPYFRPMTMQLLHYYYDEDILSQDVIFKWYKKESLYEAGAEIRNKVQKFIEWLETASEESEDE</sequence>
<keyword evidence="9" id="KW-0648">Protein biosynthesis</keyword>
<comment type="similarity">
    <text evidence="2">Belongs to the eIF-2B gamma/epsilon subunits family.</text>
</comment>
<evidence type="ECO:0000256" key="5">
    <source>
        <dbReference type="ARBA" id="ARBA00044345"/>
    </source>
</evidence>